<reference evidence="3" key="2">
    <citation type="submission" date="2019-06" db="EMBL/GenBank/DDBJ databases">
        <title>Genomics analysis of Aphanomyces spp. identifies a new class of oomycete effector associated with host adaptation.</title>
        <authorList>
            <person name="Gaulin E."/>
        </authorList>
    </citation>
    <scope>NUCLEOTIDE SEQUENCE</scope>
    <source>
        <strain evidence="3">CBS 578.67</strain>
    </source>
</reference>
<dbReference type="PANTHER" id="PTHR45712">
    <property type="entry name" value="AGAP008170-PA"/>
    <property type="match status" value="1"/>
</dbReference>
<dbReference type="Proteomes" id="UP000332933">
    <property type="component" value="Unassembled WGS sequence"/>
</dbReference>
<dbReference type="InterPro" id="IPR050333">
    <property type="entry name" value="SLRP"/>
</dbReference>
<protein>
    <submittedName>
        <fullName evidence="4">Aste57867_25559 protein</fullName>
    </submittedName>
</protein>
<dbReference type="AlphaFoldDB" id="A0A485LTM4"/>
<dbReference type="EMBL" id="CAADRA010007574">
    <property type="protein sequence ID" value="VFU02182.1"/>
    <property type="molecule type" value="Genomic_DNA"/>
</dbReference>
<evidence type="ECO:0000313" key="4">
    <source>
        <dbReference type="EMBL" id="VFU02182.1"/>
    </source>
</evidence>
<keyword evidence="1" id="KW-0433">Leucine-rich repeat</keyword>
<keyword evidence="2" id="KW-0677">Repeat</keyword>
<organism evidence="4 5">
    <name type="scientific">Aphanomyces stellatus</name>
    <dbReference type="NCBI Taxonomy" id="120398"/>
    <lineage>
        <taxon>Eukaryota</taxon>
        <taxon>Sar</taxon>
        <taxon>Stramenopiles</taxon>
        <taxon>Oomycota</taxon>
        <taxon>Saprolegniomycetes</taxon>
        <taxon>Saprolegniales</taxon>
        <taxon>Verrucalvaceae</taxon>
        <taxon>Aphanomyces</taxon>
    </lineage>
</organism>
<proteinExistence type="predicted"/>
<gene>
    <name evidence="4" type="primary">Aste57867_25559</name>
    <name evidence="3" type="ORF">As57867_025480</name>
    <name evidence="4" type="ORF">ASTE57867_25559</name>
</gene>
<evidence type="ECO:0000256" key="1">
    <source>
        <dbReference type="ARBA" id="ARBA00022614"/>
    </source>
</evidence>
<evidence type="ECO:0000313" key="5">
    <source>
        <dbReference type="Proteomes" id="UP000332933"/>
    </source>
</evidence>
<reference evidence="4 5" key="1">
    <citation type="submission" date="2019-03" db="EMBL/GenBank/DDBJ databases">
        <authorList>
            <person name="Gaulin E."/>
            <person name="Dumas B."/>
        </authorList>
    </citation>
    <scope>NUCLEOTIDE SEQUENCE [LARGE SCALE GENOMIC DNA]</scope>
    <source>
        <strain evidence="4">CBS 568.67</strain>
    </source>
</reference>
<evidence type="ECO:0000256" key="2">
    <source>
        <dbReference type="ARBA" id="ARBA00022737"/>
    </source>
</evidence>
<accession>A0A485LTM4</accession>
<evidence type="ECO:0000313" key="3">
    <source>
        <dbReference type="EMBL" id="KAF0682303.1"/>
    </source>
</evidence>
<dbReference type="Gene3D" id="3.80.10.10">
    <property type="entry name" value="Ribonuclease Inhibitor"/>
    <property type="match status" value="1"/>
</dbReference>
<dbReference type="PANTHER" id="PTHR45712:SF22">
    <property type="entry name" value="INSULIN-LIKE GROWTH FACTOR-BINDING PROTEIN COMPLEX ACID LABILE SUBUNIT"/>
    <property type="match status" value="1"/>
</dbReference>
<dbReference type="OrthoDB" id="76036at2759"/>
<dbReference type="InterPro" id="IPR032675">
    <property type="entry name" value="LRR_dom_sf"/>
</dbReference>
<name>A0A485LTM4_9STRA</name>
<dbReference type="SUPFAM" id="SSF52058">
    <property type="entry name" value="L domain-like"/>
    <property type="match status" value="1"/>
</dbReference>
<keyword evidence="5" id="KW-1185">Reference proteome</keyword>
<dbReference type="EMBL" id="VJMH01007548">
    <property type="protein sequence ID" value="KAF0682303.1"/>
    <property type="molecule type" value="Genomic_DNA"/>
</dbReference>
<sequence length="148" mass="16336">MVTLPPFQDLYALYISFSNMTGWSSDSNSAITLPDSLTSLRIRYSNLTSVPTLLARVPPNLVYLRLEGAPITTFPDAYIHAWANVPSIILNDNLTEIQALATRTATLEWLELGGNGIRSIPTQCSKQVDYLQYLDLSANALTEDRVAS</sequence>